<sequence length="172" mass="20333">MSKTYCANTNLLLKVNVGPEIMNKKIITVTPVIRPLDIASTHNKLGRVLSHSGVLLKTNREYLMVEYMSENKVLVNKVGSLKKDKDTFLYHTYNWCRDKYPPQKPKDDITVKEFAEKMADFMKNKNFDTFCHNCHHARYLTMKHYGMKTDDPFNNKRNVLFQGFVDYFRYYK</sequence>
<accession>A0A1J4KQS8</accession>
<dbReference type="OrthoDB" id="10261359at2759"/>
<comment type="caution">
    <text evidence="1">The sequence shown here is derived from an EMBL/GenBank/DDBJ whole genome shotgun (WGS) entry which is preliminary data.</text>
</comment>
<evidence type="ECO:0000313" key="1">
    <source>
        <dbReference type="EMBL" id="OHT11821.1"/>
    </source>
</evidence>
<evidence type="ECO:0000313" key="2">
    <source>
        <dbReference type="Proteomes" id="UP000179807"/>
    </source>
</evidence>
<dbReference type="EMBL" id="MLAK01000578">
    <property type="protein sequence ID" value="OHT11821.1"/>
    <property type="molecule type" value="Genomic_DNA"/>
</dbReference>
<dbReference type="VEuPathDB" id="TrichDB:TRFO_18612"/>
<proteinExistence type="predicted"/>
<name>A0A1J4KQS8_9EUKA</name>
<dbReference type="GeneID" id="94834990"/>
<dbReference type="Proteomes" id="UP000179807">
    <property type="component" value="Unassembled WGS sequence"/>
</dbReference>
<protein>
    <submittedName>
        <fullName evidence="1">Uncharacterized protein</fullName>
    </submittedName>
</protein>
<gene>
    <name evidence="1" type="ORF">TRFO_18612</name>
</gene>
<reference evidence="1" key="1">
    <citation type="submission" date="2016-10" db="EMBL/GenBank/DDBJ databases">
        <authorList>
            <person name="Benchimol M."/>
            <person name="Almeida L.G."/>
            <person name="Vasconcelos A.T."/>
            <person name="Perreira-Neves A."/>
            <person name="Rosa I.A."/>
            <person name="Tasca T."/>
            <person name="Bogo M.R."/>
            <person name="de Souza W."/>
        </authorList>
    </citation>
    <scope>NUCLEOTIDE SEQUENCE [LARGE SCALE GENOMIC DNA]</scope>
    <source>
        <strain evidence="1">K</strain>
    </source>
</reference>
<dbReference type="AlphaFoldDB" id="A0A1J4KQS8"/>
<dbReference type="RefSeq" id="XP_068364957.1">
    <property type="nucleotide sequence ID" value="XM_068500286.1"/>
</dbReference>
<organism evidence="1 2">
    <name type="scientific">Tritrichomonas foetus</name>
    <dbReference type="NCBI Taxonomy" id="1144522"/>
    <lineage>
        <taxon>Eukaryota</taxon>
        <taxon>Metamonada</taxon>
        <taxon>Parabasalia</taxon>
        <taxon>Tritrichomonadida</taxon>
        <taxon>Tritrichomonadidae</taxon>
        <taxon>Tritrichomonas</taxon>
    </lineage>
</organism>
<keyword evidence="2" id="KW-1185">Reference proteome</keyword>